<organism evidence="3 4">
    <name type="scientific">Heterodermia speciosa</name>
    <dbReference type="NCBI Taxonomy" id="116794"/>
    <lineage>
        <taxon>Eukaryota</taxon>
        <taxon>Fungi</taxon>
        <taxon>Dikarya</taxon>
        <taxon>Ascomycota</taxon>
        <taxon>Pezizomycotina</taxon>
        <taxon>Lecanoromycetes</taxon>
        <taxon>OSLEUM clade</taxon>
        <taxon>Lecanoromycetidae</taxon>
        <taxon>Caliciales</taxon>
        <taxon>Physciaceae</taxon>
        <taxon>Heterodermia</taxon>
    </lineage>
</organism>
<keyword evidence="4" id="KW-1185">Reference proteome</keyword>
<name>A0A8H3FI88_9LECA</name>
<evidence type="ECO:0000313" key="3">
    <source>
        <dbReference type="EMBL" id="CAF9925008.1"/>
    </source>
</evidence>
<feature type="compositionally biased region" description="Basic and acidic residues" evidence="1">
    <location>
        <begin position="205"/>
        <end position="227"/>
    </location>
</feature>
<feature type="compositionally biased region" description="Basic and acidic residues" evidence="1">
    <location>
        <begin position="235"/>
        <end position="264"/>
    </location>
</feature>
<dbReference type="PANTHER" id="PTHR38049">
    <property type="entry name" value="RICIN B LECTIN DOMAIN-CONTAINING PROTEIN"/>
    <property type="match status" value="1"/>
</dbReference>
<dbReference type="PANTHER" id="PTHR38049:SF1">
    <property type="entry name" value="PROTEIN KINASE DOMAIN-CONTAINING PROTEIN"/>
    <property type="match status" value="1"/>
</dbReference>
<feature type="region of interest" description="Disordered" evidence="1">
    <location>
        <begin position="205"/>
        <end position="264"/>
    </location>
</feature>
<feature type="signal peptide" evidence="2">
    <location>
        <begin position="1"/>
        <end position="18"/>
    </location>
</feature>
<dbReference type="EMBL" id="CAJPDS010000037">
    <property type="protein sequence ID" value="CAF9925008.1"/>
    <property type="molecule type" value="Genomic_DNA"/>
</dbReference>
<evidence type="ECO:0000313" key="4">
    <source>
        <dbReference type="Proteomes" id="UP000664521"/>
    </source>
</evidence>
<gene>
    <name evidence="3" type="ORF">HETSPECPRED_005719</name>
</gene>
<proteinExistence type="predicted"/>
<comment type="caution">
    <text evidence="3">The sequence shown here is derived from an EMBL/GenBank/DDBJ whole genome shotgun (WGS) entry which is preliminary data.</text>
</comment>
<keyword evidence="2" id="KW-0732">Signal</keyword>
<sequence length="264" mass="28927">MVLGLLTIAAIPTTIAVAEGISSRNKEPDTPNDAELMRKFTLDCFCDASSRKRDEIHGGRIILKDGKVYISQKHDPTAAAAAVGFPFTGFYVQYPDPARTPPQLGLVSFISDNPPALNWIYIDQATRELKHGNRTQSIDHEIGPWGWEAGEEGGAGGLAFDGIEGAVAVEAKQGWELRWEDRDGKVGDVEGRRVLRVSLERRFVEEEGSKVEDSVEKKAAGKTDGKFEVTSTTVQRDKAGNRPPTKTETKLELTRSSKTTEEGK</sequence>
<feature type="chain" id="PRO_5034739861" evidence="2">
    <location>
        <begin position="19"/>
        <end position="264"/>
    </location>
</feature>
<evidence type="ECO:0000256" key="2">
    <source>
        <dbReference type="SAM" id="SignalP"/>
    </source>
</evidence>
<dbReference type="AlphaFoldDB" id="A0A8H3FI88"/>
<evidence type="ECO:0000256" key="1">
    <source>
        <dbReference type="SAM" id="MobiDB-lite"/>
    </source>
</evidence>
<protein>
    <submittedName>
        <fullName evidence="3">Uncharacterized protein</fullName>
    </submittedName>
</protein>
<dbReference type="Proteomes" id="UP000664521">
    <property type="component" value="Unassembled WGS sequence"/>
</dbReference>
<reference evidence="3" key="1">
    <citation type="submission" date="2021-03" db="EMBL/GenBank/DDBJ databases">
        <authorList>
            <person name="Tagirdzhanova G."/>
        </authorList>
    </citation>
    <scope>NUCLEOTIDE SEQUENCE</scope>
</reference>
<dbReference type="OrthoDB" id="3928002at2759"/>
<accession>A0A8H3FI88</accession>